<dbReference type="SMART" id="SM00382">
    <property type="entry name" value="AAA"/>
    <property type="match status" value="1"/>
</dbReference>
<evidence type="ECO:0000256" key="5">
    <source>
        <dbReference type="ARBA" id="ARBA00022597"/>
    </source>
</evidence>
<evidence type="ECO:0000256" key="7">
    <source>
        <dbReference type="ARBA" id="ARBA00022741"/>
    </source>
</evidence>
<keyword evidence="7" id="KW-0547">Nucleotide-binding</keyword>
<proteinExistence type="inferred from homology"/>
<accession>A0AAW5R1N9</accession>
<dbReference type="AlphaFoldDB" id="A0AAW5R1N9"/>
<dbReference type="InterPro" id="IPR003593">
    <property type="entry name" value="AAA+_ATPase"/>
</dbReference>
<evidence type="ECO:0000256" key="4">
    <source>
        <dbReference type="ARBA" id="ARBA00022475"/>
    </source>
</evidence>
<evidence type="ECO:0000256" key="1">
    <source>
        <dbReference type="ARBA" id="ARBA00004202"/>
    </source>
</evidence>
<dbReference type="GO" id="GO:0016887">
    <property type="term" value="F:ATP hydrolysis activity"/>
    <property type="evidence" value="ECO:0007669"/>
    <property type="project" value="InterPro"/>
</dbReference>
<dbReference type="InterPro" id="IPR050107">
    <property type="entry name" value="ABC_carbohydrate_import_ATPase"/>
</dbReference>
<organism evidence="12 13">
    <name type="scientific">Microbaculum marinisediminis</name>
    <dbReference type="NCBI Taxonomy" id="2931392"/>
    <lineage>
        <taxon>Bacteria</taxon>
        <taxon>Pseudomonadati</taxon>
        <taxon>Pseudomonadota</taxon>
        <taxon>Alphaproteobacteria</taxon>
        <taxon>Hyphomicrobiales</taxon>
        <taxon>Tepidamorphaceae</taxon>
        <taxon>Microbaculum</taxon>
    </lineage>
</organism>
<evidence type="ECO:0000256" key="2">
    <source>
        <dbReference type="ARBA" id="ARBA00005417"/>
    </source>
</evidence>
<dbReference type="CDD" id="cd03215">
    <property type="entry name" value="ABC_Carb_Monos_II"/>
    <property type="match status" value="1"/>
</dbReference>
<dbReference type="PROSITE" id="PS00211">
    <property type="entry name" value="ABC_TRANSPORTER_1"/>
    <property type="match status" value="1"/>
</dbReference>
<gene>
    <name evidence="12" type="ORF">MUB46_18660</name>
</gene>
<dbReference type="EMBL" id="JALIDZ010000009">
    <property type="protein sequence ID" value="MCT8973893.1"/>
    <property type="molecule type" value="Genomic_DNA"/>
</dbReference>
<dbReference type="InterPro" id="IPR017871">
    <property type="entry name" value="ABC_transporter-like_CS"/>
</dbReference>
<name>A0AAW5R1N9_9HYPH</name>
<keyword evidence="8 12" id="KW-0067">ATP-binding</keyword>
<dbReference type="GO" id="GO:0005886">
    <property type="term" value="C:plasma membrane"/>
    <property type="evidence" value="ECO:0007669"/>
    <property type="project" value="UniProtKB-SubCell"/>
</dbReference>
<dbReference type="Pfam" id="PF00005">
    <property type="entry name" value="ABC_tran"/>
    <property type="match status" value="2"/>
</dbReference>
<feature type="domain" description="ABC transporter" evidence="11">
    <location>
        <begin position="257"/>
        <end position="502"/>
    </location>
</feature>
<feature type="domain" description="ABC transporter" evidence="11">
    <location>
        <begin position="6"/>
        <end position="240"/>
    </location>
</feature>
<evidence type="ECO:0000256" key="8">
    <source>
        <dbReference type="ARBA" id="ARBA00022840"/>
    </source>
</evidence>
<evidence type="ECO:0000256" key="9">
    <source>
        <dbReference type="ARBA" id="ARBA00022967"/>
    </source>
</evidence>
<dbReference type="InterPro" id="IPR003439">
    <property type="entry name" value="ABC_transporter-like_ATP-bd"/>
</dbReference>
<reference evidence="12 13" key="1">
    <citation type="submission" date="2022-04" db="EMBL/GenBank/DDBJ databases">
        <authorList>
            <person name="Ye Y.-Q."/>
            <person name="Du Z.-J."/>
        </authorList>
    </citation>
    <scope>NUCLEOTIDE SEQUENCE [LARGE SCALE GENOMIC DNA]</scope>
    <source>
        <strain evidence="12 13">A6E488</strain>
    </source>
</reference>
<dbReference type="CDD" id="cd03216">
    <property type="entry name" value="ABC_Carb_Monos_I"/>
    <property type="match status" value="1"/>
</dbReference>
<comment type="subcellular location">
    <subcellularLocation>
        <location evidence="1">Cell membrane</location>
        <topology evidence="1">Peripheral membrane protein</topology>
    </subcellularLocation>
</comment>
<evidence type="ECO:0000256" key="10">
    <source>
        <dbReference type="ARBA" id="ARBA00023136"/>
    </source>
</evidence>
<keyword evidence="13" id="KW-1185">Reference proteome</keyword>
<evidence type="ECO:0000313" key="12">
    <source>
        <dbReference type="EMBL" id="MCT8973893.1"/>
    </source>
</evidence>
<dbReference type="InterPro" id="IPR027417">
    <property type="entry name" value="P-loop_NTPase"/>
</dbReference>
<evidence type="ECO:0000256" key="6">
    <source>
        <dbReference type="ARBA" id="ARBA00022737"/>
    </source>
</evidence>
<dbReference type="RefSeq" id="WP_261617473.1">
    <property type="nucleotide sequence ID" value="NZ_JALIDZ010000009.1"/>
</dbReference>
<keyword evidence="4" id="KW-1003">Cell membrane</keyword>
<comment type="similarity">
    <text evidence="2">Belongs to the ABC transporter superfamily.</text>
</comment>
<keyword evidence="3" id="KW-0813">Transport</keyword>
<dbReference type="Gene3D" id="3.40.50.300">
    <property type="entry name" value="P-loop containing nucleotide triphosphate hydrolases"/>
    <property type="match status" value="2"/>
</dbReference>
<dbReference type="FunFam" id="3.40.50.300:FF:000127">
    <property type="entry name" value="Ribose import ATP-binding protein RbsA"/>
    <property type="match status" value="1"/>
</dbReference>
<keyword evidence="10" id="KW-0472">Membrane</keyword>
<protein>
    <submittedName>
        <fullName evidence="12">ABC transporter ATP-binding protein</fullName>
    </submittedName>
</protein>
<evidence type="ECO:0000256" key="3">
    <source>
        <dbReference type="ARBA" id="ARBA00022448"/>
    </source>
</evidence>
<evidence type="ECO:0000259" key="11">
    <source>
        <dbReference type="PROSITE" id="PS50893"/>
    </source>
</evidence>
<keyword evidence="5" id="KW-0762">Sugar transport</keyword>
<dbReference type="PANTHER" id="PTHR43790">
    <property type="entry name" value="CARBOHYDRATE TRANSPORT ATP-BINDING PROTEIN MG119-RELATED"/>
    <property type="match status" value="1"/>
</dbReference>
<dbReference type="PROSITE" id="PS50893">
    <property type="entry name" value="ABC_TRANSPORTER_2"/>
    <property type="match status" value="2"/>
</dbReference>
<dbReference type="Proteomes" id="UP001320898">
    <property type="component" value="Unassembled WGS sequence"/>
</dbReference>
<evidence type="ECO:0000313" key="13">
    <source>
        <dbReference type="Proteomes" id="UP001320898"/>
    </source>
</evidence>
<keyword evidence="9" id="KW-1278">Translocase</keyword>
<dbReference type="GO" id="GO:0005524">
    <property type="term" value="F:ATP binding"/>
    <property type="evidence" value="ECO:0007669"/>
    <property type="project" value="UniProtKB-KW"/>
</dbReference>
<dbReference type="PANTHER" id="PTHR43790:SF4">
    <property type="entry name" value="GUANOSINE IMPORT ATP-BINDING PROTEIN NUPO"/>
    <property type="match status" value="1"/>
</dbReference>
<comment type="caution">
    <text evidence="12">The sequence shown here is derived from an EMBL/GenBank/DDBJ whole genome shotgun (WGS) entry which is preliminary data.</text>
</comment>
<dbReference type="SUPFAM" id="SSF52540">
    <property type="entry name" value="P-loop containing nucleoside triphosphate hydrolases"/>
    <property type="match status" value="2"/>
</dbReference>
<keyword evidence="6" id="KW-0677">Repeat</keyword>
<sequence>MAEYKLSLEGITKTFGQLKANDDVNLHIRPGSVHAILGENGAGKSTLMNVLFGLYKPDTGRILLDGKEVSFASPRHALEAGIGMVHQHFKLVGPLTVIENVVLGSRDDGAILNLAQASRKLVDLADRFGFEIDPDVPVSKLPVGMQQRVEILKLLYREVDVLILDEPTSVLTPSETRGLILQLDQIRKAGKTIIFITHKLDEVMEVSDRVTIMRHGRCVEEIDTAETDARSLATAMVGRQVVFQVSRTKHDIGDTVLSVDGLSARNERGLMALDGVSLEVRAGEVFGIAGVDGNGQAELAEVITGLRPKDAGDIHVDGRSIADASVAQRSREFGIAYVPEDRQRDGLVLSETIARNTILRRYNCAPFQHYGLMDRKAIGSHAARLVKAFDVRFQSLQQIVADLSGGNQQKIILAREIDTEPKLLIVAQPTKGLDVGAIEFVQKQILGQAERGAAVLYISTELEHLLHVCDRVGVMFRGRITGTLSAAEATPEKIGLLMGGVAEVA</sequence>